<dbReference type="PROSITE" id="PS51352">
    <property type="entry name" value="THIOREDOXIN_2"/>
    <property type="match status" value="1"/>
</dbReference>
<comment type="subcellular location">
    <subcellularLocation>
        <location evidence="1">Cell envelope</location>
    </subcellularLocation>
</comment>
<accession>A0A074M767</accession>
<dbReference type="InterPro" id="IPR013766">
    <property type="entry name" value="Thioredoxin_domain"/>
</dbReference>
<dbReference type="AlphaFoldDB" id="A0A074M767"/>
<keyword evidence="3" id="KW-0735">Signal-anchor</keyword>
<dbReference type="PROSITE" id="PS00194">
    <property type="entry name" value="THIOREDOXIN_1"/>
    <property type="match status" value="1"/>
</dbReference>
<dbReference type="InterPro" id="IPR036249">
    <property type="entry name" value="Thioredoxin-like_sf"/>
</dbReference>
<feature type="domain" description="Thioredoxin" evidence="7">
    <location>
        <begin position="38"/>
        <end position="177"/>
    </location>
</feature>
<evidence type="ECO:0000313" key="9">
    <source>
        <dbReference type="Proteomes" id="UP000027931"/>
    </source>
</evidence>
<keyword evidence="9" id="KW-1185">Reference proteome</keyword>
<dbReference type="GO" id="GO:0017004">
    <property type="term" value="P:cytochrome complex assembly"/>
    <property type="evidence" value="ECO:0007669"/>
    <property type="project" value="UniProtKB-KW"/>
</dbReference>
<evidence type="ECO:0000256" key="6">
    <source>
        <dbReference type="SAM" id="SignalP"/>
    </source>
</evidence>
<evidence type="ECO:0000256" key="3">
    <source>
        <dbReference type="ARBA" id="ARBA00022968"/>
    </source>
</evidence>
<dbReference type="STRING" id="1157490.EL26_18615"/>
<dbReference type="OrthoDB" id="25753at2"/>
<name>A0A074M767_9BACL</name>
<dbReference type="SUPFAM" id="SSF52833">
    <property type="entry name" value="Thioredoxin-like"/>
    <property type="match status" value="1"/>
</dbReference>
<keyword evidence="2" id="KW-0201">Cytochrome c-type biogenesis</keyword>
<gene>
    <name evidence="8" type="ORF">EL26_18615</name>
</gene>
<sequence length="179" mass="19364">MRFRAFLSILCCMCLVLLAAGCSTDGSDSSAPKQNTVVKAGSPAPDFTLATSSGESFTLSKMKGKSVVLNFWASWCGPCKTEMPDLQAMSKKYADHVQLLGINLTSDDDRDHAVQFMLENGLTFPSVLDVDGAAKKQYGILGLPVTITIDQTGKVVERHDGQLSHDQAEAMFQKLLQQS</sequence>
<dbReference type="RefSeq" id="WP_052036533.1">
    <property type="nucleotide sequence ID" value="NZ_JMIR01000031.1"/>
</dbReference>
<dbReference type="PANTHER" id="PTHR42852:SF6">
    <property type="entry name" value="THIOL:DISULFIDE INTERCHANGE PROTEIN DSBE"/>
    <property type="match status" value="1"/>
</dbReference>
<proteinExistence type="predicted"/>
<evidence type="ECO:0000256" key="2">
    <source>
        <dbReference type="ARBA" id="ARBA00022748"/>
    </source>
</evidence>
<evidence type="ECO:0000256" key="4">
    <source>
        <dbReference type="ARBA" id="ARBA00023157"/>
    </source>
</evidence>
<keyword evidence="3" id="KW-0812">Transmembrane</keyword>
<organism evidence="8 9">
    <name type="scientific">Tumebacillus flagellatus</name>
    <dbReference type="NCBI Taxonomy" id="1157490"/>
    <lineage>
        <taxon>Bacteria</taxon>
        <taxon>Bacillati</taxon>
        <taxon>Bacillota</taxon>
        <taxon>Bacilli</taxon>
        <taxon>Bacillales</taxon>
        <taxon>Alicyclobacillaceae</taxon>
        <taxon>Tumebacillus</taxon>
    </lineage>
</organism>
<dbReference type="Pfam" id="PF08534">
    <property type="entry name" value="Redoxin"/>
    <property type="match status" value="1"/>
</dbReference>
<dbReference type="GO" id="GO:0030313">
    <property type="term" value="C:cell envelope"/>
    <property type="evidence" value="ECO:0007669"/>
    <property type="project" value="UniProtKB-SubCell"/>
</dbReference>
<keyword evidence="4" id="KW-1015">Disulfide bond</keyword>
<evidence type="ECO:0000259" key="7">
    <source>
        <dbReference type="PROSITE" id="PS51352"/>
    </source>
</evidence>
<evidence type="ECO:0000313" key="8">
    <source>
        <dbReference type="EMBL" id="KEO81852.1"/>
    </source>
</evidence>
<dbReference type="InterPro" id="IPR017937">
    <property type="entry name" value="Thioredoxin_CS"/>
</dbReference>
<dbReference type="PANTHER" id="PTHR42852">
    <property type="entry name" value="THIOL:DISULFIDE INTERCHANGE PROTEIN DSBE"/>
    <property type="match status" value="1"/>
</dbReference>
<dbReference type="Proteomes" id="UP000027931">
    <property type="component" value="Unassembled WGS sequence"/>
</dbReference>
<dbReference type="PROSITE" id="PS51257">
    <property type="entry name" value="PROKAR_LIPOPROTEIN"/>
    <property type="match status" value="1"/>
</dbReference>
<reference evidence="8 9" key="1">
    <citation type="journal article" date="2013" name="Int. J. Syst. Evol. Microbiol.">
        <title>Tumebacillus flagellatus sp. nov., an alpha-amylase/pullulanase-producing bacterium isolated from cassava wastewater.</title>
        <authorList>
            <person name="Wang Q."/>
            <person name="Xie N."/>
            <person name="Qin Y."/>
            <person name="Shen N."/>
            <person name="Zhu J."/>
            <person name="Mi H."/>
            <person name="Huang R."/>
        </authorList>
    </citation>
    <scope>NUCLEOTIDE SEQUENCE [LARGE SCALE GENOMIC DNA]</scope>
    <source>
        <strain evidence="8 9">GST4</strain>
    </source>
</reference>
<dbReference type="Gene3D" id="3.40.30.10">
    <property type="entry name" value="Glutaredoxin"/>
    <property type="match status" value="1"/>
</dbReference>
<feature type="signal peptide" evidence="6">
    <location>
        <begin position="1"/>
        <end position="19"/>
    </location>
</feature>
<protein>
    <recommendedName>
        <fullName evidence="7">Thioredoxin domain-containing protein</fullName>
    </recommendedName>
</protein>
<dbReference type="InterPro" id="IPR013740">
    <property type="entry name" value="Redoxin"/>
</dbReference>
<keyword evidence="6" id="KW-0732">Signal</keyword>
<comment type="caution">
    <text evidence="8">The sequence shown here is derived from an EMBL/GenBank/DDBJ whole genome shotgun (WGS) entry which is preliminary data.</text>
</comment>
<keyword evidence="5" id="KW-0676">Redox-active center</keyword>
<feature type="chain" id="PRO_5038726205" description="Thioredoxin domain-containing protein" evidence="6">
    <location>
        <begin position="20"/>
        <end position="179"/>
    </location>
</feature>
<dbReference type="eggNOG" id="COG0526">
    <property type="taxonomic scope" value="Bacteria"/>
</dbReference>
<evidence type="ECO:0000256" key="1">
    <source>
        <dbReference type="ARBA" id="ARBA00004196"/>
    </source>
</evidence>
<evidence type="ECO:0000256" key="5">
    <source>
        <dbReference type="ARBA" id="ARBA00023284"/>
    </source>
</evidence>
<dbReference type="EMBL" id="JMIR01000031">
    <property type="protein sequence ID" value="KEO81852.1"/>
    <property type="molecule type" value="Genomic_DNA"/>
</dbReference>
<dbReference type="InterPro" id="IPR050553">
    <property type="entry name" value="Thioredoxin_ResA/DsbE_sf"/>
</dbReference>
<dbReference type="CDD" id="cd02966">
    <property type="entry name" value="TlpA_like_family"/>
    <property type="match status" value="1"/>
</dbReference>
<dbReference type="GO" id="GO:0016491">
    <property type="term" value="F:oxidoreductase activity"/>
    <property type="evidence" value="ECO:0007669"/>
    <property type="project" value="InterPro"/>
</dbReference>